<evidence type="ECO:0000313" key="2">
    <source>
        <dbReference type="EMBL" id="NDU41948.1"/>
    </source>
</evidence>
<dbReference type="AlphaFoldDB" id="A0A845UJV1"/>
<dbReference type="Pfam" id="PF07238">
    <property type="entry name" value="PilZ"/>
    <property type="match status" value="1"/>
</dbReference>
<organism evidence="2">
    <name type="scientific">Acidithiobacillus ferrianus</name>
    <dbReference type="NCBI Taxonomy" id="2678518"/>
    <lineage>
        <taxon>Bacteria</taxon>
        <taxon>Pseudomonadati</taxon>
        <taxon>Pseudomonadota</taxon>
        <taxon>Acidithiobacillia</taxon>
        <taxon>Acidithiobacillales</taxon>
        <taxon>Acidithiobacillaceae</taxon>
        <taxon>Acidithiobacillus</taxon>
    </lineage>
</organism>
<sequence length="255" mass="28451">MTPPQTDRDDPTLEDAGLRDFLPLRSDLQIADYHALLMDDFQRIILDSLPEPLCRVAGAAAVLFSTDTADAGQPAIFAGCSPEGLRFSGGALPLRAHPGKHLVFLEVPEGMYSFFTDFRAQRGEHLLFSPPPILYQRPTRLAKRMRLQGPLILLRKNGQQYAGMLHDFSLTGASFFTGTDTLALGEALLIDFDVAECGRCETVVTVLRKEARDARLKHLVAVRLLLTKAQRKKVEYLFLCHKYPQLRNHPPAPET</sequence>
<dbReference type="InterPro" id="IPR009875">
    <property type="entry name" value="PilZ_domain"/>
</dbReference>
<accession>A0A845UJV1</accession>
<name>A0A845UJV1_9PROT</name>
<dbReference type="EMBL" id="WNJL01000022">
    <property type="protein sequence ID" value="NDU41948.1"/>
    <property type="molecule type" value="Genomic_DNA"/>
</dbReference>
<proteinExistence type="predicted"/>
<feature type="domain" description="PilZ" evidence="1">
    <location>
        <begin position="139"/>
        <end position="234"/>
    </location>
</feature>
<dbReference type="GO" id="GO:0035438">
    <property type="term" value="F:cyclic-di-GMP binding"/>
    <property type="evidence" value="ECO:0007669"/>
    <property type="project" value="InterPro"/>
</dbReference>
<comment type="caution">
    <text evidence="2">The sequence shown here is derived from an EMBL/GenBank/DDBJ whole genome shotgun (WGS) entry which is preliminary data.</text>
</comment>
<gene>
    <name evidence="2" type="ORF">GL267_04595</name>
</gene>
<evidence type="ECO:0000259" key="1">
    <source>
        <dbReference type="Pfam" id="PF07238"/>
    </source>
</evidence>
<reference evidence="2" key="1">
    <citation type="submission" date="2019-11" db="EMBL/GenBank/DDBJ databases">
        <title>Acidithiobacillus ferrianus sp. nov.: a facultatively anaerobic and extremely acidophilic chemolithoautotroph.</title>
        <authorList>
            <person name="Norris P.R."/>
            <person name="Falagan C."/>
            <person name="Moya-Beltran A."/>
            <person name="Castro M."/>
            <person name="Quatrini R."/>
            <person name="Johnson D.B."/>
        </authorList>
    </citation>
    <scope>NUCLEOTIDE SEQUENCE [LARGE SCALE GENOMIC DNA]</scope>
    <source>
        <strain evidence="2">MG</strain>
    </source>
</reference>
<protein>
    <submittedName>
        <fullName evidence="2">PilZ domain-containing protein</fullName>
    </submittedName>
</protein>
<dbReference type="RefSeq" id="WP_163096989.1">
    <property type="nucleotide sequence ID" value="NZ_CP127523.1"/>
</dbReference>